<feature type="transmembrane region" description="Helical" evidence="1">
    <location>
        <begin position="499"/>
        <end position="519"/>
    </location>
</feature>
<dbReference type="InterPro" id="IPR036779">
    <property type="entry name" value="LysM_dom_sf"/>
</dbReference>
<dbReference type="Gene3D" id="3.10.350.10">
    <property type="entry name" value="LysM domain"/>
    <property type="match status" value="1"/>
</dbReference>
<feature type="transmembrane region" description="Helical" evidence="1">
    <location>
        <begin position="364"/>
        <end position="382"/>
    </location>
</feature>
<organism evidence="3 4">
    <name type="scientific">Candidatus Shapirobacteria bacterium GW2011_GWE1_38_10</name>
    <dbReference type="NCBI Taxonomy" id="1618488"/>
    <lineage>
        <taxon>Bacteria</taxon>
        <taxon>Candidatus Shapironibacteriota</taxon>
    </lineage>
</organism>
<feature type="transmembrane region" description="Helical" evidence="1">
    <location>
        <begin position="152"/>
        <end position="172"/>
    </location>
</feature>
<dbReference type="AlphaFoldDB" id="A0A0G0IFZ9"/>
<reference evidence="3 4" key="1">
    <citation type="journal article" date="2015" name="Nature">
        <title>rRNA introns, odd ribosomes, and small enigmatic genomes across a large radiation of phyla.</title>
        <authorList>
            <person name="Brown C.T."/>
            <person name="Hug L.A."/>
            <person name="Thomas B.C."/>
            <person name="Sharon I."/>
            <person name="Castelle C.J."/>
            <person name="Singh A."/>
            <person name="Wilkins M.J."/>
            <person name="Williams K.H."/>
            <person name="Banfield J.F."/>
        </authorList>
    </citation>
    <scope>NUCLEOTIDE SEQUENCE [LARGE SCALE GENOMIC DNA]</scope>
</reference>
<feature type="transmembrane region" description="Helical" evidence="1">
    <location>
        <begin position="97"/>
        <end position="119"/>
    </location>
</feature>
<feature type="transmembrane region" description="Helical" evidence="1">
    <location>
        <begin position="215"/>
        <end position="236"/>
    </location>
</feature>
<feature type="transmembrane region" description="Helical" evidence="1">
    <location>
        <begin position="475"/>
        <end position="492"/>
    </location>
</feature>
<feature type="transmembrane region" description="Helical" evidence="1">
    <location>
        <begin position="436"/>
        <end position="455"/>
    </location>
</feature>
<dbReference type="Pfam" id="PF01476">
    <property type="entry name" value="LysM"/>
    <property type="match status" value="1"/>
</dbReference>
<gene>
    <name evidence="3" type="ORF">US68_C0010G0069</name>
</gene>
<dbReference type="SUPFAM" id="SSF54106">
    <property type="entry name" value="LysM domain"/>
    <property type="match status" value="1"/>
</dbReference>
<dbReference type="EMBL" id="LBTX01000010">
    <property type="protein sequence ID" value="KKQ49935.1"/>
    <property type="molecule type" value="Genomic_DNA"/>
</dbReference>
<feature type="transmembrane region" description="Helical" evidence="1">
    <location>
        <begin position="67"/>
        <end position="85"/>
    </location>
</feature>
<dbReference type="Proteomes" id="UP000034231">
    <property type="component" value="Unassembled WGS sequence"/>
</dbReference>
<dbReference type="PANTHER" id="PTHR10790:SF51">
    <property type="entry name" value="TETRATRICOPEPTIDE REPEAT PROTEIN"/>
    <property type="match status" value="1"/>
</dbReference>
<feature type="transmembrane region" description="Helical" evidence="1">
    <location>
        <begin position="402"/>
        <end position="424"/>
    </location>
</feature>
<accession>A0A0G0IFZ9</accession>
<protein>
    <submittedName>
        <fullName evidence="3">YYY membrane protein</fullName>
    </submittedName>
</protein>
<evidence type="ECO:0000313" key="4">
    <source>
        <dbReference type="Proteomes" id="UP000034231"/>
    </source>
</evidence>
<keyword evidence="1" id="KW-0472">Membrane</keyword>
<evidence type="ECO:0000313" key="3">
    <source>
        <dbReference type="EMBL" id="KKQ49935.1"/>
    </source>
</evidence>
<proteinExistence type="predicted"/>
<dbReference type="CDD" id="cd00118">
    <property type="entry name" value="LysM"/>
    <property type="match status" value="1"/>
</dbReference>
<feature type="domain" description="LysM" evidence="2">
    <location>
        <begin position="629"/>
        <end position="676"/>
    </location>
</feature>
<comment type="caution">
    <text evidence="3">The sequence shown here is derived from an EMBL/GenBank/DDBJ whole genome shotgun (WGS) entry which is preliminary data.</text>
</comment>
<keyword evidence="1" id="KW-1133">Transmembrane helix</keyword>
<feature type="transmembrane region" description="Helical" evidence="1">
    <location>
        <begin position="184"/>
        <end position="209"/>
    </location>
</feature>
<evidence type="ECO:0000259" key="2">
    <source>
        <dbReference type="PROSITE" id="PS51782"/>
    </source>
</evidence>
<dbReference type="InterPro" id="IPR018392">
    <property type="entry name" value="LysM"/>
</dbReference>
<dbReference type="SMART" id="SM00257">
    <property type="entry name" value="LysM"/>
    <property type="match status" value="1"/>
</dbReference>
<keyword evidence="1" id="KW-0812">Transmembrane</keyword>
<feature type="transmembrane region" description="Helical" evidence="1">
    <location>
        <begin position="338"/>
        <end position="357"/>
    </location>
</feature>
<sequence>MLADFKYIFIWWLSLFFLSSLSLPLIFLLFQKFWDRGYIFAKTLSLFVFSYLLLVLGIFHLTSFTLNTIYTIIAIFVLLDIFLIFKNKSFFAGIFRRYWKIFLFEEILFFIILTLWSFVRGFAPDIEGLEKFMDWGFVNSILRSQYFPPADMWFAGQPINYYYFGHFVFAFLTKFSGISSAITYNLSIATICALTFLSGFSLTSNLIYLSLKKPLFRLYFFGGLLSAFLLTFGGNLHTAYKIGKNIVIEDQSFSEASSLYWYPDATRFIGFDPDTTDKTIHEFPLYSFVVADLHGHMNDIPLVVFFMAFLFVALTTASKLSAYLFLPAGFLLSLAYMTNAWDFAVYGLLFGLSSLLLTKNFWKTLTSGLFTIAVWIIFTLPFSLKFSPMAEGLMLVDARTPFYQLFILYGGFWLISLPFIYFFIKNFRHKKLPPADYFVVALFITATLLIIIPELIYIKDIYISEYRRANTMFKLVYQAFIMYSLISGYIFIRLRQKFLYRFLFCLVFIIHLSYSYFAIKSYYGLKSYRGLWGLHFLQVSYPDNLAAINWLNKNVSGQPHIVEASGDSYTTFNQISMATGLPTIEGWLVHEWLWRGGYEAPAARVAEVEKIYNFLSQNSQIKNNTQSSEEYIVSPGDSLWKISKQELNNEFLWKKIAELNNLENPSLIYPYQRLIIPIDIPNNIVEGNVDVSNIDEVKSILDKYQIKYIFVGDKEYEKYPDINFENFNFLNAKIVFESGQTRIYQLP</sequence>
<name>A0A0G0IFZ9_9BACT</name>
<feature type="transmembrane region" description="Helical" evidence="1">
    <location>
        <begin position="37"/>
        <end position="61"/>
    </location>
</feature>
<dbReference type="PANTHER" id="PTHR10790">
    <property type="entry name" value="TPR-DOMAIN CONTAINING PROTEIN"/>
    <property type="match status" value="1"/>
</dbReference>
<feature type="transmembrane region" description="Helical" evidence="1">
    <location>
        <begin position="6"/>
        <end position="30"/>
    </location>
</feature>
<dbReference type="PROSITE" id="PS51782">
    <property type="entry name" value="LYSM"/>
    <property type="match status" value="1"/>
</dbReference>
<feature type="transmembrane region" description="Helical" evidence="1">
    <location>
        <begin position="302"/>
        <end position="326"/>
    </location>
</feature>
<dbReference type="InterPro" id="IPR018746">
    <property type="entry name" value="DUF2298"/>
</dbReference>
<dbReference type="Pfam" id="PF10060">
    <property type="entry name" value="DUF2298"/>
    <property type="match status" value="1"/>
</dbReference>
<evidence type="ECO:0000256" key="1">
    <source>
        <dbReference type="SAM" id="Phobius"/>
    </source>
</evidence>